<dbReference type="InterPro" id="IPR034660">
    <property type="entry name" value="DinB/YfiT-like"/>
</dbReference>
<dbReference type="InParanoid" id="A0A7L4YP18"/>
<dbReference type="OrthoDB" id="5178565at2"/>
<keyword evidence="3" id="KW-1185">Reference proteome</keyword>
<evidence type="ECO:0000259" key="1">
    <source>
        <dbReference type="Pfam" id="PF11716"/>
    </source>
</evidence>
<dbReference type="EMBL" id="CP047156">
    <property type="protein sequence ID" value="QHC00818.1"/>
    <property type="molecule type" value="Genomic_DNA"/>
</dbReference>
<keyword evidence="2" id="KW-0670">Pyruvate</keyword>
<feature type="domain" description="Mycothiol-dependent maleylpyruvate isomerase metal-binding" evidence="1">
    <location>
        <begin position="19"/>
        <end position="107"/>
    </location>
</feature>
<proteinExistence type="predicted"/>
<dbReference type="RefSeq" id="WP_159545676.1">
    <property type="nucleotide sequence ID" value="NZ_CP047156.1"/>
</dbReference>
<dbReference type="Proteomes" id="UP000463857">
    <property type="component" value="Chromosome"/>
</dbReference>
<dbReference type="GO" id="GO:0016853">
    <property type="term" value="F:isomerase activity"/>
    <property type="evidence" value="ECO:0007669"/>
    <property type="project" value="UniProtKB-KW"/>
</dbReference>
<keyword evidence="2" id="KW-0413">Isomerase</keyword>
<dbReference type="Gene3D" id="1.20.120.450">
    <property type="entry name" value="dinb family like domain"/>
    <property type="match status" value="1"/>
</dbReference>
<dbReference type="KEGG" id="eke:EK0264_11325"/>
<gene>
    <name evidence="2" type="ORF">EK0264_11325</name>
</gene>
<reference evidence="2 3" key="1">
    <citation type="journal article" date="2018" name="Int. J. Syst. Evol. Microbiol.">
        <title>Epidermidibacterium keratini gen. nov., sp. nov., a member of the family Sporichthyaceae, isolated from keratin epidermis.</title>
        <authorList>
            <person name="Lee D.G."/>
            <person name="Trujillo M.E."/>
            <person name="Kang S."/>
            <person name="Nam J.J."/>
            <person name="Kim Y.J."/>
        </authorList>
    </citation>
    <scope>NUCLEOTIDE SEQUENCE [LARGE SCALE GENOMIC DNA]</scope>
    <source>
        <strain evidence="2 3">EPI-7</strain>
    </source>
</reference>
<accession>A0A7L4YP18</accession>
<dbReference type="InterPro" id="IPR024344">
    <property type="entry name" value="MDMPI_metal-binding"/>
</dbReference>
<dbReference type="Pfam" id="PF11716">
    <property type="entry name" value="MDMPI_N"/>
    <property type="match status" value="1"/>
</dbReference>
<protein>
    <submittedName>
        <fullName evidence="2">Maleylpyruvate isomerase family mycothiol-dependent enzyme</fullName>
    </submittedName>
</protein>
<name>A0A7L4YP18_9ACTN</name>
<sequence>MATDALSPLTDRQIWQFVHAERVALIDDLAGLSGEQWEVASLCAGWSVHDVAAHLISNATTRGRDILPAMLEARFDFHRMNETANAKARGASYAETLQRLRGVQSRTDGPPTWMAALPSRIVEEIVHGEDIRRPLGIARDYPMTAVLSAIEYQARTKGSIGGAKERVDGLSVCPDDFDAALGSGPAVRGRAIDLLMVLAGRNDSADQLHGPGADQLRSRRTA</sequence>
<evidence type="ECO:0000313" key="2">
    <source>
        <dbReference type="EMBL" id="QHC00818.1"/>
    </source>
</evidence>
<dbReference type="SUPFAM" id="SSF109854">
    <property type="entry name" value="DinB/YfiT-like putative metalloenzymes"/>
    <property type="match status" value="1"/>
</dbReference>
<evidence type="ECO:0000313" key="3">
    <source>
        <dbReference type="Proteomes" id="UP000463857"/>
    </source>
</evidence>
<dbReference type="InterPro" id="IPR017517">
    <property type="entry name" value="Maleyloyr_isom"/>
</dbReference>
<organism evidence="2 3">
    <name type="scientific">Epidermidibacterium keratini</name>
    <dbReference type="NCBI Taxonomy" id="1891644"/>
    <lineage>
        <taxon>Bacteria</taxon>
        <taxon>Bacillati</taxon>
        <taxon>Actinomycetota</taxon>
        <taxon>Actinomycetes</taxon>
        <taxon>Sporichthyales</taxon>
        <taxon>Sporichthyaceae</taxon>
        <taxon>Epidermidibacterium</taxon>
    </lineage>
</organism>
<dbReference type="GO" id="GO:0046872">
    <property type="term" value="F:metal ion binding"/>
    <property type="evidence" value="ECO:0007669"/>
    <property type="project" value="InterPro"/>
</dbReference>
<dbReference type="AlphaFoldDB" id="A0A7L4YP18"/>
<dbReference type="NCBIfam" id="TIGR03083">
    <property type="entry name" value="maleylpyruvate isomerase family mycothiol-dependent enzyme"/>
    <property type="match status" value="1"/>
</dbReference>